<accession>A0A7G5IGJ1</accession>
<dbReference type="AlphaFoldDB" id="A0A7G5IGJ1"/>
<dbReference type="EMBL" id="CP059851">
    <property type="protein sequence ID" value="QMW22483.1"/>
    <property type="molecule type" value="Genomic_DNA"/>
</dbReference>
<evidence type="ECO:0000313" key="2">
    <source>
        <dbReference type="Proteomes" id="UP000515292"/>
    </source>
</evidence>
<dbReference type="Gene3D" id="3.40.50.300">
    <property type="entry name" value="P-loop containing nucleotide triphosphate hydrolases"/>
    <property type="match status" value="1"/>
</dbReference>
<organism evidence="1 2">
    <name type="scientific">Sandaracinobacteroides saxicola</name>
    <dbReference type="NCBI Taxonomy" id="2759707"/>
    <lineage>
        <taxon>Bacteria</taxon>
        <taxon>Pseudomonadati</taxon>
        <taxon>Pseudomonadota</taxon>
        <taxon>Alphaproteobacteria</taxon>
        <taxon>Sphingomonadales</taxon>
        <taxon>Sphingosinicellaceae</taxon>
        <taxon>Sandaracinobacteroides</taxon>
    </lineage>
</organism>
<dbReference type="PIRSF" id="PIRSF034285">
    <property type="entry name" value="UCP034285"/>
    <property type="match status" value="1"/>
</dbReference>
<keyword evidence="2" id="KW-1185">Reference proteome</keyword>
<evidence type="ECO:0008006" key="3">
    <source>
        <dbReference type="Google" id="ProtNLM"/>
    </source>
</evidence>
<gene>
    <name evidence="1" type="ORF">H3309_14235</name>
</gene>
<dbReference type="InterPro" id="IPR017026">
    <property type="entry name" value="ImuA"/>
</dbReference>
<dbReference type="Proteomes" id="UP000515292">
    <property type="component" value="Chromosome"/>
</dbReference>
<dbReference type="SUPFAM" id="SSF52540">
    <property type="entry name" value="P-loop containing nucleoside triphosphate hydrolases"/>
    <property type="match status" value="1"/>
</dbReference>
<sequence>MNSESRHVLDRLRQRVARIEGRRAAKHHAVPGRQADMSSFRGIRSGRVHELLADTKDAASAVAFASMLVVQSADKPLLWLRTVAAMRRGGQLYGPGLADLGLDPNRLLIGLLPDDASLLRAAGDAARCGALGVLVVECWGNPRALDLTATRRLTLAAERSGVTVLLLRLDAAEAPGAVETRWRATSAPSRALLANAPGQPTLGLELLRQRGGPAGALMTLEWRRDERRFAAPDTGALVPLVRERALDALPRQASG</sequence>
<proteinExistence type="predicted"/>
<name>A0A7G5IGJ1_9SPHN</name>
<evidence type="ECO:0000313" key="1">
    <source>
        <dbReference type="EMBL" id="QMW22483.1"/>
    </source>
</evidence>
<dbReference type="InterPro" id="IPR027417">
    <property type="entry name" value="P-loop_NTPase"/>
</dbReference>
<dbReference type="KEGG" id="sand:H3309_14235"/>
<protein>
    <recommendedName>
        <fullName evidence="3">Protein ImuA</fullName>
    </recommendedName>
</protein>
<reference evidence="1 2" key="1">
    <citation type="submission" date="2020-07" db="EMBL/GenBank/DDBJ databases">
        <title>Complete genome sequence for Sandaracinobacter sp. M6.</title>
        <authorList>
            <person name="Tang Y."/>
            <person name="Liu Q."/>
            <person name="Guo Z."/>
            <person name="Lei P."/>
            <person name="Huang B."/>
        </authorList>
    </citation>
    <scope>NUCLEOTIDE SEQUENCE [LARGE SCALE GENOMIC DNA]</scope>
    <source>
        <strain evidence="1 2">M6</strain>
    </source>
</reference>